<evidence type="ECO:0000313" key="2">
    <source>
        <dbReference type="Proteomes" id="UP001234297"/>
    </source>
</evidence>
<gene>
    <name evidence="1" type="ORF">MRB53_026764</name>
</gene>
<accession>A0ACC2LJ88</accession>
<keyword evidence="2" id="KW-1185">Reference proteome</keyword>
<proteinExistence type="predicted"/>
<comment type="caution">
    <text evidence="1">The sequence shown here is derived from an EMBL/GenBank/DDBJ whole genome shotgun (WGS) entry which is preliminary data.</text>
</comment>
<protein>
    <submittedName>
        <fullName evidence="1">Uncharacterized protein</fullName>
    </submittedName>
</protein>
<dbReference type="Proteomes" id="UP001234297">
    <property type="component" value="Chromosome 8"/>
</dbReference>
<name>A0ACC2LJ88_PERAE</name>
<sequence length="99" mass="11092">MDTSCTPAFLFKLSILLMFMVLSVFAARSTNKTMVVPKKEASNSTTHGFARKDVPVSSPSHQTHSISLQSRHLLRTSNAARKRRTRGLRSKLGHRHHGH</sequence>
<reference evidence="1 2" key="1">
    <citation type="journal article" date="2022" name="Hortic Res">
        <title>A haplotype resolved chromosomal level avocado genome allows analysis of novel avocado genes.</title>
        <authorList>
            <person name="Nath O."/>
            <person name="Fletcher S.J."/>
            <person name="Hayward A."/>
            <person name="Shaw L.M."/>
            <person name="Masouleh A.K."/>
            <person name="Furtado A."/>
            <person name="Henry R.J."/>
            <person name="Mitter N."/>
        </authorList>
    </citation>
    <scope>NUCLEOTIDE SEQUENCE [LARGE SCALE GENOMIC DNA]</scope>
    <source>
        <strain evidence="2">cv. Hass</strain>
    </source>
</reference>
<organism evidence="1 2">
    <name type="scientific">Persea americana</name>
    <name type="common">Avocado</name>
    <dbReference type="NCBI Taxonomy" id="3435"/>
    <lineage>
        <taxon>Eukaryota</taxon>
        <taxon>Viridiplantae</taxon>
        <taxon>Streptophyta</taxon>
        <taxon>Embryophyta</taxon>
        <taxon>Tracheophyta</taxon>
        <taxon>Spermatophyta</taxon>
        <taxon>Magnoliopsida</taxon>
        <taxon>Magnoliidae</taxon>
        <taxon>Laurales</taxon>
        <taxon>Lauraceae</taxon>
        <taxon>Persea</taxon>
    </lineage>
</organism>
<dbReference type="EMBL" id="CM056816">
    <property type="protein sequence ID" value="KAJ8633428.1"/>
    <property type="molecule type" value="Genomic_DNA"/>
</dbReference>
<evidence type="ECO:0000313" key="1">
    <source>
        <dbReference type="EMBL" id="KAJ8633428.1"/>
    </source>
</evidence>